<gene>
    <name evidence="2" type="ORF">ACFQRB_09080</name>
</gene>
<evidence type="ECO:0000313" key="3">
    <source>
        <dbReference type="Proteomes" id="UP001596368"/>
    </source>
</evidence>
<keyword evidence="3" id="KW-1185">Reference proteome</keyword>
<reference evidence="2 3" key="1">
    <citation type="journal article" date="2019" name="Int. J. Syst. Evol. Microbiol.">
        <title>The Global Catalogue of Microorganisms (GCM) 10K type strain sequencing project: providing services to taxonomists for standard genome sequencing and annotation.</title>
        <authorList>
            <consortium name="The Broad Institute Genomics Platform"/>
            <consortium name="The Broad Institute Genome Sequencing Center for Infectious Disease"/>
            <person name="Wu L."/>
            <person name="Ma J."/>
        </authorList>
    </citation>
    <scope>NUCLEOTIDE SEQUENCE [LARGE SCALE GENOMIC DNA]</scope>
    <source>
        <strain evidence="2 3">DT92</strain>
    </source>
</reference>
<organism evidence="2 3">
    <name type="scientific">Halobaculum litoreum</name>
    <dbReference type="NCBI Taxonomy" id="3031998"/>
    <lineage>
        <taxon>Archaea</taxon>
        <taxon>Methanobacteriati</taxon>
        <taxon>Methanobacteriota</taxon>
        <taxon>Stenosarchaea group</taxon>
        <taxon>Halobacteria</taxon>
        <taxon>Halobacteriales</taxon>
        <taxon>Haloferacaceae</taxon>
        <taxon>Halobaculum</taxon>
    </lineage>
</organism>
<proteinExistence type="predicted"/>
<dbReference type="Proteomes" id="UP001596368">
    <property type="component" value="Unassembled WGS sequence"/>
</dbReference>
<dbReference type="EMBL" id="JBHSZG010000001">
    <property type="protein sequence ID" value="MFC7136615.1"/>
    <property type="molecule type" value="Genomic_DNA"/>
</dbReference>
<dbReference type="AlphaFoldDB" id="A0ABD5XU93"/>
<name>A0ABD5XU93_9EURY</name>
<feature type="compositionally biased region" description="Basic residues" evidence="1">
    <location>
        <begin position="178"/>
        <end position="187"/>
    </location>
</feature>
<evidence type="ECO:0000313" key="2">
    <source>
        <dbReference type="EMBL" id="MFC7136615.1"/>
    </source>
</evidence>
<protein>
    <submittedName>
        <fullName evidence="2">Uncharacterized protein</fullName>
    </submittedName>
</protein>
<feature type="region of interest" description="Disordered" evidence="1">
    <location>
        <begin position="157"/>
        <end position="213"/>
    </location>
</feature>
<accession>A0ABD5XU93</accession>
<feature type="compositionally biased region" description="Low complexity" evidence="1">
    <location>
        <begin position="161"/>
        <end position="172"/>
    </location>
</feature>
<sequence length="213" mass="23016">MPNNEFLDPETDRASVISEVGSHSSALGVNETKDTFERLPITTEIPDISNGALALTDLPAAYGLPRGEGYRLPFAMPELDGAPIHEHPELPNVARDHLVPAGMTVESFAGLPSPPGDLPLRETGHRFAFDGSETAPEADYTYELVPMAEMTVAEFTGPQLPSSSRSPPSRRTPSPPTSRRRGRRRPSRATGTRSRTCPTRATVRRCPSGSTLT</sequence>
<evidence type="ECO:0000256" key="1">
    <source>
        <dbReference type="SAM" id="MobiDB-lite"/>
    </source>
</evidence>
<comment type="caution">
    <text evidence="2">The sequence shown here is derived from an EMBL/GenBank/DDBJ whole genome shotgun (WGS) entry which is preliminary data.</text>
</comment>
<feature type="region of interest" description="Disordered" evidence="1">
    <location>
        <begin position="1"/>
        <end position="21"/>
    </location>
</feature>